<dbReference type="PANTHER" id="PTHR11935">
    <property type="entry name" value="BETA LACTAMASE DOMAIN"/>
    <property type="match status" value="1"/>
</dbReference>
<organism evidence="1">
    <name type="scientific">Rattus norvegicus</name>
    <name type="common">Rat</name>
    <dbReference type="NCBI Taxonomy" id="10116"/>
    <lineage>
        <taxon>Eukaryota</taxon>
        <taxon>Metazoa</taxon>
        <taxon>Chordata</taxon>
        <taxon>Craniata</taxon>
        <taxon>Vertebrata</taxon>
        <taxon>Euteleostomi</taxon>
        <taxon>Mammalia</taxon>
        <taxon>Eutheria</taxon>
        <taxon>Euarchontoglires</taxon>
        <taxon>Glires</taxon>
        <taxon>Rodentia</taxon>
        <taxon>Myomorpha</taxon>
        <taxon>Muroidea</taxon>
        <taxon>Muridae</taxon>
        <taxon>Murinae</taxon>
        <taxon>Rattus</taxon>
    </lineage>
</organism>
<keyword evidence="1" id="KW-0378">Hydrolase</keyword>
<evidence type="ECO:0000313" key="1">
    <source>
        <dbReference type="EMBL" id="AAH76383.1"/>
    </source>
</evidence>
<protein>
    <submittedName>
        <fullName evidence="1">Hydroxyacylglutathione hydrolase-like</fullName>
    </submittedName>
</protein>
<evidence type="ECO:0000313" key="2">
    <source>
        <dbReference type="RGD" id="1308042"/>
    </source>
</evidence>
<dbReference type="AGR" id="RGD:1308042"/>
<dbReference type="Gene3D" id="3.60.15.10">
    <property type="entry name" value="Ribonuclease Z/Hydroxyacylglutathione hydrolase-like"/>
    <property type="match status" value="1"/>
</dbReference>
<gene>
    <name evidence="1 2" type="primary">Haghl</name>
</gene>
<name>Q6DGG3_RAT</name>
<dbReference type="InterPro" id="IPR036866">
    <property type="entry name" value="RibonucZ/Hydroxyglut_hydro"/>
</dbReference>
<sequence>MKVKVIPVLEDNYMYLIIEEHTREAVAVDVAVPKRHLNRVRQYGVGGPPGRHFILTSCWRLLAARECL</sequence>
<dbReference type="EMBL" id="BC076383">
    <property type="protein sequence ID" value="AAH76383.1"/>
    <property type="molecule type" value="mRNA"/>
</dbReference>
<reference evidence="1" key="1">
    <citation type="journal article" date="2004" name="Genome Res.">
        <title>The status, quality, and expansion of the NIH full-length cDNA project: the Mammalian Gene Collection (MGC).</title>
        <authorList>
            <consortium name="The MGC Project Team"/>
            <person name="Gerhard D.S."/>
            <person name="Wagner L."/>
            <person name="Feingold E.A."/>
            <person name="Shenmen C.M."/>
            <person name="Grouse L.H."/>
            <person name="Schuler G."/>
            <person name="Klein S.L."/>
            <person name="Old S."/>
            <person name="Rasooly R."/>
            <person name="Good P."/>
            <person name="Guyer M."/>
            <person name="Peck A.M."/>
            <person name="Derge J.G."/>
            <person name="Lipman D."/>
            <person name="Collins F.S."/>
            <person name="Jang W."/>
            <person name="Sherry S."/>
            <person name="Feolo M."/>
            <person name="Misquitta L."/>
            <person name="Lee E."/>
            <person name="Rotmistrovsky K."/>
            <person name="Greenhut S.F."/>
            <person name="Schaefer C.F."/>
            <person name="Buetow K."/>
            <person name="Bonner T.I."/>
            <person name="Haussler D."/>
            <person name="Kent J."/>
            <person name="Kiekhaus M."/>
            <person name="Furey T."/>
            <person name="Brent M."/>
            <person name="Prange C."/>
            <person name="Schreiber K."/>
            <person name="Shapiro N."/>
            <person name="Bhat N.K."/>
            <person name="Hopkins R.F."/>
            <person name="Hsie F."/>
            <person name="Driscoll T."/>
            <person name="Soares M.B."/>
            <person name="Casavant T.L."/>
            <person name="Scheetz T.E."/>
            <person name="Brown-stein M.J."/>
            <person name="Usdin T.B."/>
            <person name="Toshiyuki S."/>
            <person name="Carninci P."/>
            <person name="Piao Y."/>
            <person name="Dudekula D.B."/>
            <person name="Ko M.S."/>
            <person name="Kawakami K."/>
            <person name="Suzuki Y."/>
            <person name="Sugano S."/>
            <person name="Gruber C.E."/>
            <person name="Smith M.R."/>
            <person name="Simmons B."/>
            <person name="Moore T."/>
            <person name="Waterman R."/>
            <person name="Johnson S.L."/>
            <person name="Ruan Y."/>
            <person name="Wei C.L."/>
            <person name="Mathavan S."/>
            <person name="Gunaratne P.H."/>
            <person name="Wu J."/>
            <person name="Garcia A.M."/>
            <person name="Hulyk S.W."/>
            <person name="Fuh E."/>
            <person name="Yuan Y."/>
            <person name="Sneed A."/>
            <person name="Kowis C."/>
            <person name="Hodgson A."/>
            <person name="Muzny D.M."/>
            <person name="McPherson J."/>
            <person name="Gibbs R.A."/>
            <person name="Fahey J."/>
            <person name="Helton E."/>
            <person name="Ketteman M."/>
            <person name="Madan A."/>
            <person name="Rodrigues S."/>
            <person name="Sanchez A."/>
            <person name="Whiting M."/>
            <person name="Madari A."/>
            <person name="Young A.C."/>
            <person name="Wetherby K.D."/>
            <person name="Granite S.J."/>
            <person name="Kwong P.N."/>
            <person name="Brinkley C.P."/>
            <person name="Pearson R.L."/>
            <person name="Bouffard G.G."/>
            <person name="Blakesly R.W."/>
            <person name="Green E.D."/>
            <person name="Dickson M.C."/>
            <person name="Rodriguez A.C."/>
            <person name="Grimwood J."/>
            <person name="Schmutz J."/>
            <person name="Myers R.M."/>
            <person name="Butterfield Y.S."/>
            <person name="Griffith M."/>
            <person name="Griffith O.L."/>
            <person name="Krzywinski M.I."/>
            <person name="Liao N."/>
            <person name="Morin R."/>
            <person name="Morrin R."/>
            <person name="Palmquist D."/>
            <person name="Petrescu A.S."/>
            <person name="Skalska U."/>
            <person name="Smailus D.E."/>
            <person name="Stott J.M."/>
            <person name="Schnerch A."/>
            <person name="Schein J.E."/>
            <person name="Jones S.J."/>
            <person name="Holt R.A."/>
            <person name="Baross A."/>
            <person name="Marra M.A."/>
            <person name="Clifton S."/>
            <person name="Makowski K.A."/>
            <person name="Bosak S."/>
            <person name="Malek J."/>
        </authorList>
    </citation>
    <scope>NUCLEOTIDE SEQUENCE [LARGE SCALE MRNA]</scope>
    <source>
        <tissue evidence="1">Kidney</tissue>
    </source>
</reference>
<dbReference type="UCSC" id="RGD:1308042">
    <property type="organism name" value="rat"/>
</dbReference>
<dbReference type="GO" id="GO:0016787">
    <property type="term" value="F:hydrolase activity"/>
    <property type="evidence" value="ECO:0007669"/>
    <property type="project" value="UniProtKB-KW"/>
</dbReference>
<accession>Q6DGG3</accession>
<dbReference type="SUPFAM" id="SSF56281">
    <property type="entry name" value="Metallo-hydrolase/oxidoreductase"/>
    <property type="match status" value="1"/>
</dbReference>
<dbReference type="PANTHER" id="PTHR11935:SF77">
    <property type="entry name" value="HYDROXYACYLGLUTATHIONE HYDROLASE-LIKE PROTEIN"/>
    <property type="match status" value="1"/>
</dbReference>
<proteinExistence type="evidence at transcript level"/>
<dbReference type="AlphaFoldDB" id="Q6DGG3"/>
<dbReference type="RGD" id="1308042">
    <property type="gene designation" value="Haghl"/>
</dbReference>